<comment type="subunit">
    <text evidence="5 16">Homodimer.</text>
</comment>
<evidence type="ECO:0000256" key="13">
    <source>
        <dbReference type="ARBA" id="ARBA00022993"/>
    </source>
</evidence>
<feature type="binding site" evidence="16">
    <location>
        <position position="81"/>
    </location>
    <ligand>
        <name>substrate</name>
    </ligand>
</feature>
<evidence type="ECO:0000313" key="18">
    <source>
        <dbReference type="Proteomes" id="UP000321814"/>
    </source>
</evidence>
<comment type="similarity">
    <text evidence="14 16">Belongs to the type III pantothenate kinase family.</text>
</comment>
<comment type="function">
    <text evidence="16">Catalyzes the phosphorylation of pantothenate (Pan), the first step in CoA biosynthesis.</text>
</comment>
<evidence type="ECO:0000256" key="15">
    <source>
        <dbReference type="ARBA" id="ARBA00040883"/>
    </source>
</evidence>
<evidence type="ECO:0000256" key="12">
    <source>
        <dbReference type="ARBA" id="ARBA00022958"/>
    </source>
</evidence>
<evidence type="ECO:0000256" key="4">
    <source>
        <dbReference type="ARBA" id="ARBA00005225"/>
    </source>
</evidence>
<evidence type="ECO:0000256" key="3">
    <source>
        <dbReference type="ARBA" id="ARBA00004496"/>
    </source>
</evidence>
<accession>A0A5C8LJU3</accession>
<dbReference type="PANTHER" id="PTHR34265">
    <property type="entry name" value="TYPE III PANTOTHENATE KINASE"/>
    <property type="match status" value="1"/>
</dbReference>
<dbReference type="GO" id="GO:0005524">
    <property type="term" value="F:ATP binding"/>
    <property type="evidence" value="ECO:0007669"/>
    <property type="project" value="UniProtKB-UniRule"/>
</dbReference>
<keyword evidence="7 16" id="KW-0963">Cytoplasm</keyword>
<feature type="binding site" evidence="16">
    <location>
        <begin position="6"/>
        <end position="13"/>
    </location>
    <ligand>
        <name>ATP</name>
        <dbReference type="ChEBI" id="CHEBI:30616"/>
    </ligand>
</feature>
<keyword evidence="12 16" id="KW-0630">Potassium</keyword>
<keyword evidence="10 16" id="KW-0418">Kinase</keyword>
<dbReference type="CDD" id="cd24015">
    <property type="entry name" value="ASKHA_NBD_PanK-III"/>
    <property type="match status" value="1"/>
</dbReference>
<evidence type="ECO:0000256" key="9">
    <source>
        <dbReference type="ARBA" id="ARBA00022741"/>
    </source>
</evidence>
<evidence type="ECO:0000256" key="5">
    <source>
        <dbReference type="ARBA" id="ARBA00011738"/>
    </source>
</evidence>
<dbReference type="RefSeq" id="WP_147905533.1">
    <property type="nucleotide sequence ID" value="NZ_BAAAGC010000003.1"/>
</dbReference>
<dbReference type="EC" id="2.7.1.33" evidence="6 16"/>
<keyword evidence="8 16" id="KW-0808">Transferase</keyword>
<dbReference type="GO" id="GO:0046872">
    <property type="term" value="F:metal ion binding"/>
    <property type="evidence" value="ECO:0007669"/>
    <property type="project" value="UniProtKB-KW"/>
</dbReference>
<dbReference type="InterPro" id="IPR043129">
    <property type="entry name" value="ATPase_NBD"/>
</dbReference>
<evidence type="ECO:0000256" key="1">
    <source>
        <dbReference type="ARBA" id="ARBA00001206"/>
    </source>
</evidence>
<dbReference type="AlphaFoldDB" id="A0A5C8LJU3"/>
<name>A0A5C8LJU3_9GAMM</name>
<dbReference type="OrthoDB" id="9781305at2"/>
<dbReference type="GO" id="GO:0015937">
    <property type="term" value="P:coenzyme A biosynthetic process"/>
    <property type="evidence" value="ECO:0007669"/>
    <property type="project" value="UniProtKB-UniRule"/>
</dbReference>
<feature type="active site" description="Proton acceptor" evidence="16">
    <location>
        <position position="90"/>
    </location>
</feature>
<protein>
    <recommendedName>
        <fullName evidence="15 16">Type III pantothenate kinase</fullName>
        <ecNumber evidence="6 16">2.7.1.33</ecNumber>
    </recommendedName>
    <alternativeName>
        <fullName evidence="16">PanK-III</fullName>
    </alternativeName>
    <alternativeName>
        <fullName evidence="16">Pantothenic acid kinase</fullName>
    </alternativeName>
</protein>
<dbReference type="Proteomes" id="UP000321814">
    <property type="component" value="Unassembled WGS sequence"/>
</dbReference>
<keyword evidence="9 16" id="KW-0547">Nucleotide-binding</keyword>
<evidence type="ECO:0000256" key="14">
    <source>
        <dbReference type="ARBA" id="ARBA00038036"/>
    </source>
</evidence>
<dbReference type="PANTHER" id="PTHR34265:SF1">
    <property type="entry name" value="TYPE III PANTOTHENATE KINASE"/>
    <property type="match status" value="1"/>
</dbReference>
<dbReference type="Gene3D" id="3.30.420.40">
    <property type="match status" value="2"/>
</dbReference>
<dbReference type="EMBL" id="VRLR01000019">
    <property type="protein sequence ID" value="TXK77611.1"/>
    <property type="molecule type" value="Genomic_DNA"/>
</dbReference>
<dbReference type="GO" id="GO:0005737">
    <property type="term" value="C:cytoplasm"/>
    <property type="evidence" value="ECO:0007669"/>
    <property type="project" value="UniProtKB-SubCell"/>
</dbReference>
<dbReference type="GO" id="GO:0004594">
    <property type="term" value="F:pantothenate kinase activity"/>
    <property type="evidence" value="ECO:0007669"/>
    <property type="project" value="UniProtKB-UniRule"/>
</dbReference>
<keyword evidence="11 16" id="KW-0067">ATP-binding</keyword>
<dbReference type="HAMAP" id="MF_01274">
    <property type="entry name" value="Pantothen_kinase_3"/>
    <property type="match status" value="1"/>
</dbReference>
<gene>
    <name evidence="16" type="primary">coaX</name>
    <name evidence="17" type="ORF">FU839_18220</name>
</gene>
<evidence type="ECO:0000256" key="11">
    <source>
        <dbReference type="ARBA" id="ARBA00022840"/>
    </source>
</evidence>
<organism evidence="17 18">
    <name type="scientific">Rheinheimera tangshanensis</name>
    <dbReference type="NCBI Taxonomy" id="400153"/>
    <lineage>
        <taxon>Bacteria</taxon>
        <taxon>Pseudomonadati</taxon>
        <taxon>Pseudomonadota</taxon>
        <taxon>Gammaproteobacteria</taxon>
        <taxon>Chromatiales</taxon>
        <taxon>Chromatiaceae</taxon>
        <taxon>Rheinheimera</taxon>
    </lineage>
</organism>
<comment type="catalytic activity">
    <reaction evidence="1 16">
        <text>(R)-pantothenate + ATP = (R)-4'-phosphopantothenate + ADP + H(+)</text>
        <dbReference type="Rhea" id="RHEA:16373"/>
        <dbReference type="ChEBI" id="CHEBI:10986"/>
        <dbReference type="ChEBI" id="CHEBI:15378"/>
        <dbReference type="ChEBI" id="CHEBI:29032"/>
        <dbReference type="ChEBI" id="CHEBI:30616"/>
        <dbReference type="ChEBI" id="CHEBI:456216"/>
        <dbReference type="EC" id="2.7.1.33"/>
    </reaction>
</comment>
<sequence length="231" mass="25060">MELLLDIGNSRSKARLYHAGTLTEIQLENINTEQWSQIKAVYCASVAAQTRVQQVRDQIPAAIPFVQIQSEAQAFNVTNSYLQPQLLGVDRWLALVAAAGLYPNTDLLIVDAGTALTVDWLSAEGMHGGGWILAGQKLQQEAVLSKTAKVFSAELETEQLSPATDTATALYQGAIAALVGAIRQAYAIKPTQRIILTGGDALLLQKYLADLPIQLESQLIFQGLARYIQPN</sequence>
<keyword evidence="16" id="KW-0479">Metal-binding</keyword>
<dbReference type="UniPathway" id="UPA00241">
    <property type="reaction ID" value="UER00352"/>
</dbReference>
<feature type="binding site" evidence="16">
    <location>
        <position position="114"/>
    </location>
    <ligand>
        <name>ATP</name>
        <dbReference type="ChEBI" id="CHEBI:30616"/>
    </ligand>
</feature>
<comment type="subcellular location">
    <subcellularLocation>
        <location evidence="3 16">Cytoplasm</location>
    </subcellularLocation>
</comment>
<evidence type="ECO:0000256" key="7">
    <source>
        <dbReference type="ARBA" id="ARBA00022490"/>
    </source>
</evidence>
<reference evidence="17 18" key="1">
    <citation type="submission" date="2019-08" db="EMBL/GenBank/DDBJ databases">
        <title>Draft genome analysis of Rheinheimera tangshanensis isolated from the roots of fresh rice plants (Oryza sativa).</title>
        <authorList>
            <person name="Yu Q."/>
            <person name="Qi Y."/>
            <person name="Zhang H."/>
            <person name="Pu J."/>
        </authorList>
    </citation>
    <scope>NUCLEOTIDE SEQUENCE [LARGE SCALE GENOMIC DNA]</scope>
    <source>
        <strain evidence="17 18">JA3-B52</strain>
    </source>
</reference>
<evidence type="ECO:0000256" key="2">
    <source>
        <dbReference type="ARBA" id="ARBA00001958"/>
    </source>
</evidence>
<dbReference type="InterPro" id="IPR004619">
    <property type="entry name" value="Type_III_PanK"/>
</dbReference>
<feature type="binding site" evidence="16">
    <location>
        <position position="111"/>
    </location>
    <ligand>
        <name>K(+)</name>
        <dbReference type="ChEBI" id="CHEBI:29103"/>
    </ligand>
</feature>
<keyword evidence="18" id="KW-1185">Reference proteome</keyword>
<comment type="cofactor">
    <cofactor evidence="16">
        <name>NH4(+)</name>
        <dbReference type="ChEBI" id="CHEBI:28938"/>
    </cofactor>
    <cofactor evidence="16">
        <name>K(+)</name>
        <dbReference type="ChEBI" id="CHEBI:29103"/>
    </cofactor>
    <text evidence="16">A monovalent cation. Ammonium or potassium.</text>
</comment>
<keyword evidence="13 16" id="KW-0173">Coenzyme A biosynthesis</keyword>
<evidence type="ECO:0000256" key="16">
    <source>
        <dbReference type="HAMAP-Rule" id="MF_01274"/>
    </source>
</evidence>
<dbReference type="SUPFAM" id="SSF53067">
    <property type="entry name" value="Actin-like ATPase domain"/>
    <property type="match status" value="2"/>
</dbReference>
<comment type="caution">
    <text evidence="17">The sequence shown here is derived from an EMBL/GenBank/DDBJ whole genome shotgun (WGS) entry which is preliminary data.</text>
</comment>
<dbReference type="NCBIfam" id="TIGR00671">
    <property type="entry name" value="baf"/>
    <property type="match status" value="1"/>
</dbReference>
<evidence type="ECO:0000256" key="8">
    <source>
        <dbReference type="ARBA" id="ARBA00022679"/>
    </source>
</evidence>
<dbReference type="Pfam" id="PF03309">
    <property type="entry name" value="Pan_kinase"/>
    <property type="match status" value="1"/>
</dbReference>
<feature type="binding site" evidence="16">
    <location>
        <begin position="88"/>
        <end position="91"/>
    </location>
    <ligand>
        <name>substrate</name>
    </ligand>
</feature>
<evidence type="ECO:0000256" key="10">
    <source>
        <dbReference type="ARBA" id="ARBA00022777"/>
    </source>
</evidence>
<evidence type="ECO:0000256" key="6">
    <source>
        <dbReference type="ARBA" id="ARBA00012102"/>
    </source>
</evidence>
<feature type="binding site" evidence="16">
    <location>
        <position position="166"/>
    </location>
    <ligand>
        <name>substrate</name>
    </ligand>
</feature>
<proteinExistence type="inferred from homology"/>
<evidence type="ECO:0000313" key="17">
    <source>
        <dbReference type="EMBL" id="TXK77611.1"/>
    </source>
</evidence>
<comment type="pathway">
    <text evidence="4 16">Cofactor biosynthesis; coenzyme A biosynthesis; CoA from (R)-pantothenate: step 1/5.</text>
</comment>
<comment type="cofactor">
    <cofactor evidence="2">
        <name>K(+)</name>
        <dbReference type="ChEBI" id="CHEBI:29103"/>
    </cofactor>
</comment>